<feature type="compositionally biased region" description="Low complexity" evidence="1">
    <location>
        <begin position="66"/>
        <end position="77"/>
    </location>
</feature>
<sequence length="175" mass="18951">MPKSTVERLMRRNGWQGVRRQKAVRTTIADPAAVRPPDLVDRQFVGAPNQLLVADFTYVKLVTGCSSTSHSSSTPTPGRSWDGGLRLQADPVRRIGDPSGRRIAVASGHPIEDVHHSDAGSQYTSVRFGETLARASDPRSAVSAMPMTMLCRTTIDRKTESGLIPRSVAGAHHGR</sequence>
<dbReference type="EMBL" id="AP022590">
    <property type="protein sequence ID" value="BBY41687.1"/>
    <property type="molecule type" value="Genomic_DNA"/>
</dbReference>
<evidence type="ECO:0000313" key="3">
    <source>
        <dbReference type="Proteomes" id="UP000465812"/>
    </source>
</evidence>
<keyword evidence="3" id="KW-1185">Reference proteome</keyword>
<name>A0ABM7K1F2_MYCNT</name>
<proteinExistence type="predicted"/>
<evidence type="ECO:0008006" key="4">
    <source>
        <dbReference type="Google" id="ProtNLM"/>
    </source>
</evidence>
<feature type="region of interest" description="Disordered" evidence="1">
    <location>
        <begin position="65"/>
        <end position="86"/>
    </location>
</feature>
<dbReference type="Proteomes" id="UP000465812">
    <property type="component" value="Chromosome"/>
</dbReference>
<protein>
    <recommendedName>
        <fullName evidence="4">Integrase catalytic domain-containing protein</fullName>
    </recommendedName>
</protein>
<organism evidence="2 3">
    <name type="scientific">Mycobacterium mantenii</name>
    <dbReference type="NCBI Taxonomy" id="560555"/>
    <lineage>
        <taxon>Bacteria</taxon>
        <taxon>Bacillati</taxon>
        <taxon>Actinomycetota</taxon>
        <taxon>Actinomycetes</taxon>
        <taxon>Mycobacteriales</taxon>
        <taxon>Mycobacteriaceae</taxon>
        <taxon>Mycobacterium</taxon>
        <taxon>Mycobacterium avium complex (MAC)</taxon>
    </lineage>
</organism>
<evidence type="ECO:0000313" key="2">
    <source>
        <dbReference type="EMBL" id="BBY41687.1"/>
    </source>
</evidence>
<accession>A0ABM7K1F2</accession>
<gene>
    <name evidence="2" type="ORF">MMAN_58210</name>
</gene>
<reference evidence="2 3" key="1">
    <citation type="journal article" date="2019" name="Emerg. Microbes Infect.">
        <title>Comprehensive subspecies identification of 175 nontuberculous mycobacteria species based on 7547 genomic profiles.</title>
        <authorList>
            <person name="Matsumoto Y."/>
            <person name="Kinjo T."/>
            <person name="Motooka D."/>
            <person name="Nabeya D."/>
            <person name="Jung N."/>
            <person name="Uechi K."/>
            <person name="Horii T."/>
            <person name="Iida T."/>
            <person name="Fujita J."/>
            <person name="Nakamura S."/>
        </authorList>
    </citation>
    <scope>NUCLEOTIDE SEQUENCE [LARGE SCALE GENOMIC DNA]</scope>
    <source>
        <strain evidence="2 3">JCM 18113</strain>
    </source>
</reference>
<evidence type="ECO:0000256" key="1">
    <source>
        <dbReference type="SAM" id="MobiDB-lite"/>
    </source>
</evidence>